<dbReference type="Proteomes" id="UP000014480">
    <property type="component" value="Unassembled WGS sequence"/>
</dbReference>
<gene>
    <name evidence="1" type="ORF">Cob_v012055</name>
</gene>
<reference evidence="2" key="2">
    <citation type="journal article" date="2019" name="Mol. Plant Microbe Interact.">
        <title>Genome sequence resources for four phytopathogenic fungi from the Colletotrichum orbiculare species complex.</title>
        <authorList>
            <person name="Gan P."/>
            <person name="Tsushima A."/>
            <person name="Narusaka M."/>
            <person name="Narusaka Y."/>
            <person name="Takano Y."/>
            <person name="Kubo Y."/>
            <person name="Shirasu K."/>
        </authorList>
    </citation>
    <scope>GENOME REANNOTATION</scope>
    <source>
        <strain evidence="2">104-T / ATCC 96160 / CBS 514.97 / LARS 414 / MAFF 240422</strain>
    </source>
</reference>
<proteinExistence type="predicted"/>
<accession>A0A484FAL1</accession>
<comment type="caution">
    <text evidence="1">The sequence shown here is derived from an EMBL/GenBank/DDBJ whole genome shotgun (WGS) entry which is preliminary data.</text>
</comment>
<reference evidence="2" key="1">
    <citation type="journal article" date="2013" name="New Phytol.">
        <title>Comparative genomic and transcriptomic analyses reveal the hemibiotrophic stage shift of Colletotrichum fungi.</title>
        <authorList>
            <person name="Gan P."/>
            <person name="Ikeda K."/>
            <person name="Irieda H."/>
            <person name="Narusaka M."/>
            <person name="O'Connell R.J."/>
            <person name="Narusaka Y."/>
            <person name="Takano Y."/>
            <person name="Kubo Y."/>
            <person name="Shirasu K."/>
        </authorList>
    </citation>
    <scope>NUCLEOTIDE SEQUENCE [LARGE SCALE GENOMIC DNA]</scope>
    <source>
        <strain evidence="2">104-T / ATCC 96160 / CBS 514.97 / LARS 414 / MAFF 240422</strain>
    </source>
</reference>
<evidence type="ECO:0000313" key="2">
    <source>
        <dbReference type="Proteomes" id="UP000014480"/>
    </source>
</evidence>
<dbReference type="EMBL" id="AMCV02000045">
    <property type="protein sequence ID" value="TDZ15004.1"/>
    <property type="molecule type" value="Genomic_DNA"/>
</dbReference>
<name>A0A484FAL1_COLOR</name>
<evidence type="ECO:0000313" key="1">
    <source>
        <dbReference type="EMBL" id="TDZ15004.1"/>
    </source>
</evidence>
<sequence length="68" mass="7868">MSLTLIDYTYIANGMRLRRGNQPACSSIPPDYLDEDPIYLWQCAEKLRYNMLNVMIIHCATVRSGQSR</sequence>
<organism evidence="1 2">
    <name type="scientific">Colletotrichum orbiculare (strain 104-T / ATCC 96160 / CBS 514.97 / LARS 414 / MAFF 240422)</name>
    <name type="common">Cucumber anthracnose fungus</name>
    <name type="synonym">Colletotrichum lagenarium</name>
    <dbReference type="NCBI Taxonomy" id="1213857"/>
    <lineage>
        <taxon>Eukaryota</taxon>
        <taxon>Fungi</taxon>
        <taxon>Dikarya</taxon>
        <taxon>Ascomycota</taxon>
        <taxon>Pezizomycotina</taxon>
        <taxon>Sordariomycetes</taxon>
        <taxon>Hypocreomycetidae</taxon>
        <taxon>Glomerellales</taxon>
        <taxon>Glomerellaceae</taxon>
        <taxon>Colletotrichum</taxon>
        <taxon>Colletotrichum orbiculare species complex</taxon>
    </lineage>
</organism>
<protein>
    <submittedName>
        <fullName evidence="1">Uncharacterized protein</fullName>
    </submittedName>
</protein>
<dbReference type="AlphaFoldDB" id="A0A484FAL1"/>
<keyword evidence="2" id="KW-1185">Reference proteome</keyword>